<keyword evidence="3" id="KW-1185">Reference proteome</keyword>
<dbReference type="AlphaFoldDB" id="A0A344LQF9"/>
<protein>
    <submittedName>
        <fullName evidence="2">RSAM-modified peptide</fullName>
    </submittedName>
</protein>
<evidence type="ECO:0000256" key="1">
    <source>
        <dbReference type="SAM" id="MobiDB-lite"/>
    </source>
</evidence>
<name>A0A344LQF9_9FLAO</name>
<proteinExistence type="predicted"/>
<gene>
    <name evidence="2" type="ORF">HYN86_05865</name>
</gene>
<dbReference type="KEGG" id="ffl:HYN86_05865"/>
<accession>A0A344LQF9</accession>
<sequence>MKNITLQFKNFEADQISKEAQKAVMGGDPPIDPEHTSTPIKNGGGGNG</sequence>
<evidence type="ECO:0000313" key="2">
    <source>
        <dbReference type="EMBL" id="AXB56151.1"/>
    </source>
</evidence>
<dbReference type="Proteomes" id="UP000251561">
    <property type="component" value="Chromosome"/>
</dbReference>
<dbReference type="RefSeq" id="WP_113677197.1">
    <property type="nucleotide sequence ID" value="NZ_CP030261.1"/>
</dbReference>
<reference evidence="2 3" key="1">
    <citation type="submission" date="2018-06" db="EMBL/GenBank/DDBJ databases">
        <title>Genome sequencing of Flavobacterium.</title>
        <authorList>
            <person name="Baek M.-G."/>
            <person name="Yi H."/>
        </authorList>
    </citation>
    <scope>NUCLEOTIDE SEQUENCE [LARGE SCALE GENOMIC DNA]</scope>
    <source>
        <strain evidence="2 3">HYN0086</strain>
    </source>
</reference>
<feature type="region of interest" description="Disordered" evidence="1">
    <location>
        <begin position="20"/>
        <end position="48"/>
    </location>
</feature>
<dbReference type="OrthoDB" id="1376192at2"/>
<organism evidence="2 3">
    <name type="scientific">Flavobacterium fluviale</name>
    <dbReference type="NCBI Taxonomy" id="2249356"/>
    <lineage>
        <taxon>Bacteria</taxon>
        <taxon>Pseudomonadati</taxon>
        <taxon>Bacteroidota</taxon>
        <taxon>Flavobacteriia</taxon>
        <taxon>Flavobacteriales</taxon>
        <taxon>Flavobacteriaceae</taxon>
        <taxon>Flavobacterium</taxon>
    </lineage>
</organism>
<evidence type="ECO:0000313" key="3">
    <source>
        <dbReference type="Proteomes" id="UP000251561"/>
    </source>
</evidence>
<dbReference type="EMBL" id="CP030261">
    <property type="protein sequence ID" value="AXB56151.1"/>
    <property type="molecule type" value="Genomic_DNA"/>
</dbReference>